<sequence length="181" mass="19738">MDPSVKLMPNTGKAVFQLEYSKVIGCLMYAMTSTRPDIAYAVGKLSRISSILEGYSDASWITNVEDHSSTSGWVFLLGGGAISGLQRSKTCITNSTMESEFVALAAAGKEAEWLRNLIHEIPLWPKPISPISIHCDSAATLAKAYSQMYNGKSRHLGVRHSMIRELIMNGVISVVCCHNVT</sequence>
<proteinExistence type="predicted"/>
<protein>
    <submittedName>
        <fullName evidence="1">Retrovirus-related Pol polyprotein from transposon TNT 1-94</fullName>
    </submittedName>
</protein>
<dbReference type="PANTHER" id="PTHR11439:SF521">
    <property type="entry name" value="RNA-DIRECTED DNA POLYMERASE"/>
    <property type="match status" value="1"/>
</dbReference>
<dbReference type="AlphaFoldDB" id="A0AAW2XU44"/>
<comment type="caution">
    <text evidence="1">The sequence shown here is derived from an EMBL/GenBank/DDBJ whole genome shotgun (WGS) entry which is preliminary data.</text>
</comment>
<accession>A0AAW2XU44</accession>
<name>A0AAW2XU44_9LAMI</name>
<dbReference type="PANTHER" id="PTHR11439">
    <property type="entry name" value="GAG-POL-RELATED RETROTRANSPOSON"/>
    <property type="match status" value="1"/>
</dbReference>
<gene>
    <name evidence="1" type="ORF">Slati_0385400</name>
</gene>
<reference evidence="1" key="1">
    <citation type="submission" date="2020-06" db="EMBL/GenBank/DDBJ databases">
        <authorList>
            <person name="Li T."/>
            <person name="Hu X."/>
            <person name="Zhang T."/>
            <person name="Song X."/>
            <person name="Zhang H."/>
            <person name="Dai N."/>
            <person name="Sheng W."/>
            <person name="Hou X."/>
            <person name="Wei L."/>
        </authorList>
    </citation>
    <scope>NUCLEOTIDE SEQUENCE</scope>
    <source>
        <strain evidence="1">KEN1</strain>
        <tissue evidence="1">Leaf</tissue>
    </source>
</reference>
<organism evidence="1">
    <name type="scientific">Sesamum latifolium</name>
    <dbReference type="NCBI Taxonomy" id="2727402"/>
    <lineage>
        <taxon>Eukaryota</taxon>
        <taxon>Viridiplantae</taxon>
        <taxon>Streptophyta</taxon>
        <taxon>Embryophyta</taxon>
        <taxon>Tracheophyta</taxon>
        <taxon>Spermatophyta</taxon>
        <taxon>Magnoliopsida</taxon>
        <taxon>eudicotyledons</taxon>
        <taxon>Gunneridae</taxon>
        <taxon>Pentapetalae</taxon>
        <taxon>asterids</taxon>
        <taxon>lamiids</taxon>
        <taxon>Lamiales</taxon>
        <taxon>Pedaliaceae</taxon>
        <taxon>Sesamum</taxon>
    </lineage>
</organism>
<evidence type="ECO:0000313" key="1">
    <source>
        <dbReference type="EMBL" id="KAL0457582.1"/>
    </source>
</evidence>
<dbReference type="EMBL" id="JACGWN010000002">
    <property type="protein sequence ID" value="KAL0457582.1"/>
    <property type="molecule type" value="Genomic_DNA"/>
</dbReference>
<reference evidence="1" key="2">
    <citation type="journal article" date="2024" name="Plant">
        <title>Genomic evolution and insights into agronomic trait innovations of Sesamum species.</title>
        <authorList>
            <person name="Miao H."/>
            <person name="Wang L."/>
            <person name="Qu L."/>
            <person name="Liu H."/>
            <person name="Sun Y."/>
            <person name="Le M."/>
            <person name="Wang Q."/>
            <person name="Wei S."/>
            <person name="Zheng Y."/>
            <person name="Lin W."/>
            <person name="Duan Y."/>
            <person name="Cao H."/>
            <person name="Xiong S."/>
            <person name="Wang X."/>
            <person name="Wei L."/>
            <person name="Li C."/>
            <person name="Ma Q."/>
            <person name="Ju M."/>
            <person name="Zhao R."/>
            <person name="Li G."/>
            <person name="Mu C."/>
            <person name="Tian Q."/>
            <person name="Mei H."/>
            <person name="Zhang T."/>
            <person name="Gao T."/>
            <person name="Zhang H."/>
        </authorList>
    </citation>
    <scope>NUCLEOTIDE SEQUENCE</scope>
    <source>
        <strain evidence="1">KEN1</strain>
    </source>
</reference>
<dbReference type="CDD" id="cd09272">
    <property type="entry name" value="RNase_HI_RT_Ty1"/>
    <property type="match status" value="1"/>
</dbReference>